<dbReference type="PANTHER" id="PTHR32089">
    <property type="entry name" value="METHYL-ACCEPTING CHEMOTAXIS PROTEIN MCPB"/>
    <property type="match status" value="1"/>
</dbReference>
<keyword evidence="2" id="KW-1003">Cell membrane</keyword>
<dbReference type="PROSITE" id="PS50111">
    <property type="entry name" value="CHEMOTAXIS_TRANSDUC_2"/>
    <property type="match status" value="1"/>
</dbReference>
<organism evidence="10 11">
    <name type="scientific">Anaerobacillus arseniciselenatis</name>
    <dbReference type="NCBI Taxonomy" id="85682"/>
    <lineage>
        <taxon>Bacteria</taxon>
        <taxon>Bacillati</taxon>
        <taxon>Bacillota</taxon>
        <taxon>Bacilli</taxon>
        <taxon>Bacillales</taxon>
        <taxon>Bacillaceae</taxon>
        <taxon>Anaerobacillus</taxon>
    </lineage>
</organism>
<dbReference type="EMBL" id="MLQQ01000055">
    <property type="protein sequence ID" value="OIJ08217.1"/>
    <property type="molecule type" value="Genomic_DNA"/>
</dbReference>
<dbReference type="AlphaFoldDB" id="A0A1S2L8X5"/>
<comment type="subcellular location">
    <subcellularLocation>
        <location evidence="1">Cell membrane</location>
    </subcellularLocation>
</comment>
<dbReference type="InterPro" id="IPR003660">
    <property type="entry name" value="HAMP_dom"/>
</dbReference>
<evidence type="ECO:0000259" key="9">
    <source>
        <dbReference type="PROSITE" id="PS50885"/>
    </source>
</evidence>
<evidence type="ECO:0000256" key="5">
    <source>
        <dbReference type="ARBA" id="ARBA00029447"/>
    </source>
</evidence>
<evidence type="ECO:0000259" key="8">
    <source>
        <dbReference type="PROSITE" id="PS50111"/>
    </source>
</evidence>
<evidence type="ECO:0000313" key="10">
    <source>
        <dbReference type="EMBL" id="OIJ08217.1"/>
    </source>
</evidence>
<feature type="domain" description="HAMP" evidence="9">
    <location>
        <begin position="355"/>
        <end position="399"/>
    </location>
</feature>
<feature type="transmembrane region" description="Helical" evidence="7">
    <location>
        <begin position="326"/>
        <end position="347"/>
    </location>
</feature>
<gene>
    <name evidence="10" type="ORF">BKP35_17965</name>
</gene>
<dbReference type="RefSeq" id="WP_071314762.1">
    <property type="nucleotide sequence ID" value="NZ_MLQQ01000055.1"/>
</dbReference>
<dbReference type="PROSITE" id="PS50885">
    <property type="entry name" value="HAMP"/>
    <property type="match status" value="1"/>
</dbReference>
<dbReference type="SMART" id="SM00283">
    <property type="entry name" value="MA"/>
    <property type="match status" value="1"/>
</dbReference>
<dbReference type="Gene3D" id="1.10.287.950">
    <property type="entry name" value="Methyl-accepting chemotaxis protein"/>
    <property type="match status" value="1"/>
</dbReference>
<keyword evidence="4 6" id="KW-0807">Transducer</keyword>
<name>A0A1S2L8X5_9BACI</name>
<keyword evidence="7" id="KW-0812">Transmembrane</keyword>
<evidence type="ECO:0000313" key="11">
    <source>
        <dbReference type="Proteomes" id="UP000180098"/>
    </source>
</evidence>
<dbReference type="InterPro" id="IPR004089">
    <property type="entry name" value="MCPsignal_dom"/>
</dbReference>
<comment type="similarity">
    <text evidence="5">Belongs to the methyl-accepting chemotaxis (MCP) protein family.</text>
</comment>
<keyword evidence="7" id="KW-1133">Transmembrane helix</keyword>
<protein>
    <recommendedName>
        <fullName evidence="12">Methyl-accepting chemotaxis protein</fullName>
    </recommendedName>
</protein>
<accession>A0A1S2L8X5</accession>
<feature type="domain" description="Methyl-accepting transducer" evidence="8">
    <location>
        <begin position="418"/>
        <end position="654"/>
    </location>
</feature>
<dbReference type="PANTHER" id="PTHR32089:SF112">
    <property type="entry name" value="LYSOZYME-LIKE PROTEIN-RELATED"/>
    <property type="match status" value="1"/>
</dbReference>
<dbReference type="GO" id="GO:0007165">
    <property type="term" value="P:signal transduction"/>
    <property type="evidence" value="ECO:0007669"/>
    <property type="project" value="UniProtKB-KW"/>
</dbReference>
<evidence type="ECO:0000256" key="1">
    <source>
        <dbReference type="ARBA" id="ARBA00004236"/>
    </source>
</evidence>
<dbReference type="CDD" id="cd11386">
    <property type="entry name" value="MCP_signal"/>
    <property type="match status" value="1"/>
</dbReference>
<dbReference type="Pfam" id="PF00015">
    <property type="entry name" value="MCPsignal"/>
    <property type="match status" value="1"/>
</dbReference>
<evidence type="ECO:0000256" key="4">
    <source>
        <dbReference type="ARBA" id="ARBA00023224"/>
    </source>
</evidence>
<dbReference type="Proteomes" id="UP000180098">
    <property type="component" value="Unassembled WGS sequence"/>
</dbReference>
<comment type="caution">
    <text evidence="10">The sequence shown here is derived from an EMBL/GenBank/DDBJ whole genome shotgun (WGS) entry which is preliminary data.</text>
</comment>
<keyword evidence="3 7" id="KW-0472">Membrane</keyword>
<dbReference type="Gene3D" id="6.10.340.10">
    <property type="match status" value="1"/>
</dbReference>
<evidence type="ECO:0000256" key="2">
    <source>
        <dbReference type="ARBA" id="ARBA00022475"/>
    </source>
</evidence>
<evidence type="ECO:0000256" key="3">
    <source>
        <dbReference type="ARBA" id="ARBA00023136"/>
    </source>
</evidence>
<dbReference type="OrthoDB" id="2489132at2"/>
<dbReference type="GO" id="GO:0005886">
    <property type="term" value="C:plasma membrane"/>
    <property type="evidence" value="ECO:0007669"/>
    <property type="project" value="UniProtKB-SubCell"/>
</dbReference>
<dbReference type="SUPFAM" id="SSF58104">
    <property type="entry name" value="Methyl-accepting chemotaxis protein (MCP) signaling domain"/>
    <property type="match status" value="1"/>
</dbReference>
<reference evidence="10 11" key="1">
    <citation type="submission" date="2016-10" db="EMBL/GenBank/DDBJ databases">
        <title>Draft genome sequences of four alkaliphilic bacteria belonging to the Anaerobacillus genus.</title>
        <authorList>
            <person name="Bassil N.M."/>
            <person name="Lloyd J.R."/>
        </authorList>
    </citation>
    <scope>NUCLEOTIDE SEQUENCE [LARGE SCALE GENOMIC DNA]</scope>
    <source>
        <strain evidence="10 11">DSM 15340</strain>
    </source>
</reference>
<sequence length="705" mass="78020">MNRVNIFSLGMNLMNRLTYMKKFSMILLLFMVPFIILLALMIHQLNGDIEFAETERKGIEYIDELRSLVQLAQQHRGLSVVYLQGGSEVRPDIEIRQQNIATTIEHIGQVNNRLGEHLVVGNRWDELKAEWNHIAADVFSLDAETSIELHNDFIKNMLDFQMYLATTSNLILDPDEANYFLVGTILEDLPNMTENMGISRAYGTAVVNNRSLSVQENIDLTFNLRAMEDRYDASVTKFGFAFSASPDVENALQEQFNAVRNASTDTMSLIEQEILNASVITMGTNTFFSVTTEAIDSVYSLMDKGAIVLDNRLVNQINTITFQRNIMLTISIIVTLLIMYFFTSFYLGVRNTVMHIKDTMEQFANGDLTVTTSLVTKDETKEIGIAFNQMAESFRKMVTHNKEISEQLAASSEEVTASIDQTTEAIQQMTEIIDGVANGAQSQVVGANESAQASDEMAQAIQKIAESSNVVSELSTITTDKAEKGRTSVDNSVHQFNNIKEFVLNVSTVIQELNQHSKEIGHISTLINGVAEQTNLLALNAAIEAARAGEHGKGFAVVADEVRKLAEETKTSTDKITHIVHQVQDSTNTAVKMMDEGTTKVESGTKIVESLGIDFQDIVFAINKMSEQVHEVSALSEQMSANSEEVAASVNELSQIAEDNSGNLQTVAASTEEQLATMQEINSSATELSKTAEALNEQISKFRLS</sequence>
<evidence type="ECO:0000256" key="6">
    <source>
        <dbReference type="PROSITE-ProRule" id="PRU00284"/>
    </source>
</evidence>
<dbReference type="Pfam" id="PF00672">
    <property type="entry name" value="HAMP"/>
    <property type="match status" value="1"/>
</dbReference>
<evidence type="ECO:0000256" key="7">
    <source>
        <dbReference type="SAM" id="Phobius"/>
    </source>
</evidence>
<dbReference type="CDD" id="cd06225">
    <property type="entry name" value="HAMP"/>
    <property type="match status" value="1"/>
</dbReference>
<keyword evidence="11" id="KW-1185">Reference proteome</keyword>
<proteinExistence type="inferred from homology"/>
<evidence type="ECO:0008006" key="12">
    <source>
        <dbReference type="Google" id="ProtNLM"/>
    </source>
</evidence>